<organism evidence="2 3">
    <name type="scientific">Aspergillus indologenus CBS 114.80</name>
    <dbReference type="NCBI Taxonomy" id="1450541"/>
    <lineage>
        <taxon>Eukaryota</taxon>
        <taxon>Fungi</taxon>
        <taxon>Dikarya</taxon>
        <taxon>Ascomycota</taxon>
        <taxon>Pezizomycotina</taxon>
        <taxon>Eurotiomycetes</taxon>
        <taxon>Eurotiomycetidae</taxon>
        <taxon>Eurotiales</taxon>
        <taxon>Aspergillaceae</taxon>
        <taxon>Aspergillus</taxon>
        <taxon>Aspergillus subgen. Circumdati</taxon>
    </lineage>
</organism>
<proteinExistence type="predicted"/>
<dbReference type="Proteomes" id="UP000248817">
    <property type="component" value="Unassembled WGS sequence"/>
</dbReference>
<evidence type="ECO:0000256" key="1">
    <source>
        <dbReference type="SAM" id="MobiDB-lite"/>
    </source>
</evidence>
<dbReference type="EMBL" id="KZ825479">
    <property type="protein sequence ID" value="PYI33933.1"/>
    <property type="molecule type" value="Genomic_DNA"/>
</dbReference>
<gene>
    <name evidence="2" type="ORF">BP00DRAFT_444044</name>
</gene>
<accession>A0A2V5IIN6</accession>
<reference evidence="2 3" key="1">
    <citation type="submission" date="2018-02" db="EMBL/GenBank/DDBJ databases">
        <title>The genomes of Aspergillus section Nigri reveals drivers in fungal speciation.</title>
        <authorList>
            <consortium name="DOE Joint Genome Institute"/>
            <person name="Vesth T.C."/>
            <person name="Nybo J."/>
            <person name="Theobald S."/>
            <person name="Brandl J."/>
            <person name="Frisvad J.C."/>
            <person name="Nielsen K.F."/>
            <person name="Lyhne E.K."/>
            <person name="Kogle M.E."/>
            <person name="Kuo A."/>
            <person name="Riley R."/>
            <person name="Clum A."/>
            <person name="Nolan M."/>
            <person name="Lipzen A."/>
            <person name="Salamov A."/>
            <person name="Henrissat B."/>
            <person name="Wiebenga A."/>
            <person name="De vries R.P."/>
            <person name="Grigoriev I.V."/>
            <person name="Mortensen U.H."/>
            <person name="Andersen M.R."/>
            <person name="Baker S.E."/>
        </authorList>
    </citation>
    <scope>NUCLEOTIDE SEQUENCE [LARGE SCALE GENOMIC DNA]</scope>
    <source>
        <strain evidence="2 3">CBS 114.80</strain>
    </source>
</reference>
<protein>
    <submittedName>
        <fullName evidence="2">Uncharacterized protein</fullName>
    </submittedName>
</protein>
<dbReference type="AlphaFoldDB" id="A0A2V5IIN6"/>
<feature type="compositionally biased region" description="Basic and acidic residues" evidence="1">
    <location>
        <begin position="52"/>
        <end position="100"/>
    </location>
</feature>
<evidence type="ECO:0000313" key="3">
    <source>
        <dbReference type="Proteomes" id="UP000248817"/>
    </source>
</evidence>
<name>A0A2V5IIN6_9EURO</name>
<keyword evidence="3" id="KW-1185">Reference proteome</keyword>
<evidence type="ECO:0000313" key="2">
    <source>
        <dbReference type="EMBL" id="PYI33933.1"/>
    </source>
</evidence>
<sequence length="100" mass="11576">MGGLHNHKNSENVRKSNKWYVYPGLHYWQARIEKLDQSLEKLSKEVDEDDKAEQARKEEEEAKAKKRAEEEAKKRAALEARKAQAEKEAKARIAAKKDAD</sequence>
<feature type="region of interest" description="Disordered" evidence="1">
    <location>
        <begin position="45"/>
        <end position="100"/>
    </location>
</feature>